<accession>A0A448X4C2</accession>
<proteinExistence type="predicted"/>
<feature type="non-terminal residue" evidence="2">
    <location>
        <position position="1"/>
    </location>
</feature>
<dbReference type="AlphaFoldDB" id="A0A448X4C2"/>
<organism evidence="2 3">
    <name type="scientific">Protopolystoma xenopodis</name>
    <dbReference type="NCBI Taxonomy" id="117903"/>
    <lineage>
        <taxon>Eukaryota</taxon>
        <taxon>Metazoa</taxon>
        <taxon>Spiralia</taxon>
        <taxon>Lophotrochozoa</taxon>
        <taxon>Platyhelminthes</taxon>
        <taxon>Monogenea</taxon>
        <taxon>Polyopisthocotylea</taxon>
        <taxon>Polystomatidea</taxon>
        <taxon>Polystomatidae</taxon>
        <taxon>Protopolystoma</taxon>
    </lineage>
</organism>
<evidence type="ECO:0000256" key="1">
    <source>
        <dbReference type="SAM" id="MobiDB-lite"/>
    </source>
</evidence>
<dbReference type="EMBL" id="CAAALY010089373">
    <property type="protein sequence ID" value="VEL27719.1"/>
    <property type="molecule type" value="Genomic_DNA"/>
</dbReference>
<name>A0A448X4C2_9PLAT</name>
<gene>
    <name evidence="2" type="ORF">PXEA_LOCUS21159</name>
</gene>
<evidence type="ECO:0000313" key="2">
    <source>
        <dbReference type="EMBL" id="VEL27719.1"/>
    </source>
</evidence>
<protein>
    <submittedName>
        <fullName evidence="2">Uncharacterized protein</fullName>
    </submittedName>
</protein>
<comment type="caution">
    <text evidence="2">The sequence shown here is derived from an EMBL/GenBank/DDBJ whole genome shotgun (WGS) entry which is preliminary data.</text>
</comment>
<feature type="region of interest" description="Disordered" evidence="1">
    <location>
        <begin position="467"/>
        <end position="490"/>
    </location>
</feature>
<evidence type="ECO:0000313" key="3">
    <source>
        <dbReference type="Proteomes" id="UP000784294"/>
    </source>
</evidence>
<reference evidence="2" key="1">
    <citation type="submission" date="2018-11" db="EMBL/GenBank/DDBJ databases">
        <authorList>
            <consortium name="Pathogen Informatics"/>
        </authorList>
    </citation>
    <scope>NUCLEOTIDE SEQUENCE</scope>
</reference>
<sequence length="490" mass="52447">AGQPRLDALLPKATALVQLSPHPKATVSSIADAEAGDEGDCEAAGVGGAVVQRVTGLAHRFQALVSQAARRLQAASASCQAAERLETALTDCAEWAGQTGAELGELTRRTRLHAGVAADASAEQAVDYSALHSVLAGANELAGRLASGQLLLEAALGWAGCLLRGLADELETPIDVDADRLAGQALEARAGLAGELARLKDWLDAEVTRLARFHEQHDRLAQWLTESESRLRLGLTHVWQEVADSETVTCRRDCARQTQLDALDARLVETVDLLAHLRTDAVRREAELRRLQAHVEAMGRDASCLAKSDQLALRYTGLVRSLHRHHDRLDERRLDLAAFRQAEMSARQCLTSLRDRIEQAIGISAAAAFLAPAEAADATHVPQEGEDETATSDMIAQPDVSSLVAKASVTLPEAQRRLGLLSRVGDDLTETGNQLVAKVVESAEKILFCLEFDATRPPVVPTEFVSDAETKAPTGRDQLRPAADGSIGMA</sequence>
<dbReference type="Proteomes" id="UP000784294">
    <property type="component" value="Unassembled WGS sequence"/>
</dbReference>
<keyword evidence="3" id="KW-1185">Reference proteome</keyword>
<feature type="non-terminal residue" evidence="2">
    <location>
        <position position="490"/>
    </location>
</feature>